<sequence>MDGTALLGLYKEQIHIEMNFPFLKDPVYTDESKIVVLRMPDGTRNGQFARPLSKEEKLVLTSLGLDESVYLG</sequence>
<proteinExistence type="predicted"/>
<dbReference type="RefSeq" id="WP_344905692.1">
    <property type="nucleotide sequence ID" value="NZ_JBHMAG010000004.1"/>
</dbReference>
<protein>
    <submittedName>
        <fullName evidence="1">Uncharacterized protein</fullName>
    </submittedName>
</protein>
<accession>A0ABV5VRZ2</accession>
<evidence type="ECO:0000313" key="1">
    <source>
        <dbReference type="EMBL" id="MFB9751030.1"/>
    </source>
</evidence>
<dbReference type="Proteomes" id="UP001589619">
    <property type="component" value="Unassembled WGS sequence"/>
</dbReference>
<keyword evidence="2" id="KW-1185">Reference proteome</keyword>
<name>A0ABV5VRZ2_9BACL</name>
<dbReference type="EMBL" id="JBHMAG010000004">
    <property type="protein sequence ID" value="MFB9751030.1"/>
    <property type="molecule type" value="Genomic_DNA"/>
</dbReference>
<reference evidence="1 2" key="1">
    <citation type="submission" date="2024-09" db="EMBL/GenBank/DDBJ databases">
        <authorList>
            <person name="Sun Q."/>
            <person name="Mori K."/>
        </authorList>
    </citation>
    <scope>NUCLEOTIDE SEQUENCE [LARGE SCALE GENOMIC DNA]</scope>
    <source>
        <strain evidence="1 2">JCM 12520</strain>
    </source>
</reference>
<comment type="caution">
    <text evidence="1">The sequence shown here is derived from an EMBL/GenBank/DDBJ whole genome shotgun (WGS) entry which is preliminary data.</text>
</comment>
<organism evidence="1 2">
    <name type="scientific">Paenibacillus hodogayensis</name>
    <dbReference type="NCBI Taxonomy" id="279208"/>
    <lineage>
        <taxon>Bacteria</taxon>
        <taxon>Bacillati</taxon>
        <taxon>Bacillota</taxon>
        <taxon>Bacilli</taxon>
        <taxon>Bacillales</taxon>
        <taxon>Paenibacillaceae</taxon>
        <taxon>Paenibacillus</taxon>
    </lineage>
</organism>
<evidence type="ECO:0000313" key="2">
    <source>
        <dbReference type="Proteomes" id="UP001589619"/>
    </source>
</evidence>
<gene>
    <name evidence="1" type="ORF">ACFFNY_05540</name>
</gene>